<comment type="similarity">
    <text evidence="1">Belongs to the ATP-dependent AMP-binding enzyme family.</text>
</comment>
<evidence type="ECO:0000313" key="10">
    <source>
        <dbReference type="EMBL" id="CAG5125300.1"/>
    </source>
</evidence>
<comment type="catalytic activity">
    <reaction evidence="7">
        <text>tetracosanoate + ATP + CoA = tetracosanoyl-CoA + AMP + diphosphate</text>
        <dbReference type="Rhea" id="RHEA:33639"/>
        <dbReference type="ChEBI" id="CHEBI:30616"/>
        <dbReference type="ChEBI" id="CHEBI:31014"/>
        <dbReference type="ChEBI" id="CHEBI:33019"/>
        <dbReference type="ChEBI" id="CHEBI:57287"/>
        <dbReference type="ChEBI" id="CHEBI:65052"/>
        <dbReference type="ChEBI" id="CHEBI:456215"/>
    </reaction>
    <physiologicalReaction direction="left-to-right" evidence="7">
        <dbReference type="Rhea" id="RHEA:33640"/>
    </physiologicalReaction>
</comment>
<feature type="domain" description="AMP-dependent synthetase/ligase" evidence="8">
    <location>
        <begin position="57"/>
        <end position="382"/>
    </location>
</feature>
<dbReference type="Pfam" id="PF00501">
    <property type="entry name" value="AMP-binding"/>
    <property type="match status" value="1"/>
</dbReference>
<dbReference type="Proteomes" id="UP000678393">
    <property type="component" value="Unassembled WGS sequence"/>
</dbReference>
<evidence type="ECO:0000256" key="6">
    <source>
        <dbReference type="ARBA" id="ARBA00041297"/>
    </source>
</evidence>
<dbReference type="GO" id="GO:0005789">
    <property type="term" value="C:endoplasmic reticulum membrane"/>
    <property type="evidence" value="ECO:0007669"/>
    <property type="project" value="TreeGrafter"/>
</dbReference>
<dbReference type="InterPro" id="IPR020845">
    <property type="entry name" value="AMP-binding_CS"/>
</dbReference>
<dbReference type="Gene3D" id="3.30.300.30">
    <property type="match status" value="1"/>
</dbReference>
<dbReference type="GO" id="GO:0005324">
    <property type="term" value="F:long-chain fatty acid transmembrane transporter activity"/>
    <property type="evidence" value="ECO:0007669"/>
    <property type="project" value="TreeGrafter"/>
</dbReference>
<dbReference type="OrthoDB" id="288590at2759"/>
<evidence type="ECO:0000259" key="8">
    <source>
        <dbReference type="Pfam" id="PF00501"/>
    </source>
</evidence>
<gene>
    <name evidence="10" type="ORF">CUNI_LOCUS10858</name>
</gene>
<evidence type="ECO:0000256" key="7">
    <source>
        <dbReference type="ARBA" id="ARBA00048666"/>
    </source>
</evidence>
<evidence type="ECO:0000256" key="2">
    <source>
        <dbReference type="ARBA" id="ARBA00022598"/>
    </source>
</evidence>
<sequence>MKLSEKILLGSAGTAGAGVIAWRTMFPWIRDDLKVIKLVRQIGKEIQASQSLLIDKFEKFAAQIPHKPFIIFEDNLFSYELVDQMACRVANIVKSWGLGPRDCVAMIFHNEPAFLWTFLGLQKLGITAALINSNLKMHPLIHSVLAANTKHVIVGSGDDLLGAITEVLDGLGNQKIYVQGLGSLPAPTGVHSFDPLLQVTLPVAISPTVRAGLTLADLSCYIYTSGTTGTPKPALISNGRLSRSGITTRCLTSLKPEDRYYVVLPVFHSAAWMALSACIQTGATVVLKQKFSASQFWPDCRRHKVTVIHYIGELFRYLIAQPPSELDTQHSVRVALGNGLRKDIWVEVSKRFKIPLIAEFYGATEGVTAICNIFNKPGAVGRLSPLLNKLDEYPKALVKFDYATAVPLRDKNGRCIRVSVGEPGLFIAKVPEYLIQNGQFRIYQSSAEANEAKLVRDAFEPGDIYMNFGDVLVWKGENVSTTEVANVITALEFVHDANVYGVEIPGKEGRAGMMALTLNEGHKLGPKELKELYEHVCQELPSYARPIFVRHLDNAIITSTFKQQKFDLVKEGFDINKVKDPLYYLDSERSTYSPLSASDLTKFISSRL</sequence>
<evidence type="ECO:0000256" key="3">
    <source>
        <dbReference type="ARBA" id="ARBA00022741"/>
    </source>
</evidence>
<evidence type="ECO:0000256" key="4">
    <source>
        <dbReference type="ARBA" id="ARBA00022840"/>
    </source>
</evidence>
<dbReference type="GO" id="GO:0005524">
    <property type="term" value="F:ATP binding"/>
    <property type="evidence" value="ECO:0007669"/>
    <property type="project" value="UniProtKB-KW"/>
</dbReference>
<evidence type="ECO:0000313" key="11">
    <source>
        <dbReference type="Proteomes" id="UP000678393"/>
    </source>
</evidence>
<dbReference type="InterPro" id="IPR042099">
    <property type="entry name" value="ANL_N_sf"/>
</dbReference>
<dbReference type="Gene3D" id="3.40.50.12780">
    <property type="entry name" value="N-terminal domain of ligase-like"/>
    <property type="match status" value="1"/>
</dbReference>
<organism evidence="10 11">
    <name type="scientific">Candidula unifasciata</name>
    <dbReference type="NCBI Taxonomy" id="100452"/>
    <lineage>
        <taxon>Eukaryota</taxon>
        <taxon>Metazoa</taxon>
        <taxon>Spiralia</taxon>
        <taxon>Lophotrochozoa</taxon>
        <taxon>Mollusca</taxon>
        <taxon>Gastropoda</taxon>
        <taxon>Heterobranchia</taxon>
        <taxon>Euthyneura</taxon>
        <taxon>Panpulmonata</taxon>
        <taxon>Eupulmonata</taxon>
        <taxon>Stylommatophora</taxon>
        <taxon>Helicina</taxon>
        <taxon>Helicoidea</taxon>
        <taxon>Geomitridae</taxon>
        <taxon>Candidula</taxon>
    </lineage>
</organism>
<dbReference type="GO" id="GO:0004467">
    <property type="term" value="F:long-chain fatty acid-CoA ligase activity"/>
    <property type="evidence" value="ECO:0007669"/>
    <property type="project" value="TreeGrafter"/>
</dbReference>
<evidence type="ECO:0000259" key="9">
    <source>
        <dbReference type="Pfam" id="PF13193"/>
    </source>
</evidence>
<dbReference type="PANTHER" id="PTHR43107:SF22">
    <property type="entry name" value="VERY LONG-CHAIN ACYL-COA SYNTHETASE"/>
    <property type="match status" value="1"/>
</dbReference>
<evidence type="ECO:0000256" key="5">
    <source>
        <dbReference type="ARBA" id="ARBA00036527"/>
    </source>
</evidence>
<dbReference type="Pfam" id="PF13193">
    <property type="entry name" value="AMP-binding_C"/>
    <property type="match status" value="1"/>
</dbReference>
<dbReference type="InterPro" id="IPR045851">
    <property type="entry name" value="AMP-bd_C_sf"/>
</dbReference>
<name>A0A8S3ZBT4_9EUPU</name>
<dbReference type="GO" id="GO:0044539">
    <property type="term" value="P:long-chain fatty acid import into cell"/>
    <property type="evidence" value="ECO:0007669"/>
    <property type="project" value="TreeGrafter"/>
</dbReference>
<dbReference type="EMBL" id="CAJHNH020002013">
    <property type="protein sequence ID" value="CAG5125300.1"/>
    <property type="molecule type" value="Genomic_DNA"/>
</dbReference>
<dbReference type="PANTHER" id="PTHR43107">
    <property type="entry name" value="LONG-CHAIN FATTY ACID TRANSPORT PROTEIN"/>
    <property type="match status" value="1"/>
</dbReference>
<dbReference type="AlphaFoldDB" id="A0A8S3ZBT4"/>
<dbReference type="FunFam" id="3.30.300.30:FF:000020">
    <property type="entry name" value="Long-chain fatty acid transporter"/>
    <property type="match status" value="1"/>
</dbReference>
<keyword evidence="2" id="KW-0436">Ligase</keyword>
<dbReference type="GO" id="GO:0005886">
    <property type="term" value="C:plasma membrane"/>
    <property type="evidence" value="ECO:0007669"/>
    <property type="project" value="TreeGrafter"/>
</dbReference>
<proteinExistence type="inferred from homology"/>
<comment type="caution">
    <text evidence="10">The sequence shown here is derived from an EMBL/GenBank/DDBJ whole genome shotgun (WGS) entry which is preliminary data.</text>
</comment>
<keyword evidence="4" id="KW-0067">ATP-binding</keyword>
<dbReference type="InterPro" id="IPR025110">
    <property type="entry name" value="AMP-bd_C"/>
</dbReference>
<dbReference type="SUPFAM" id="SSF56801">
    <property type="entry name" value="Acetyl-CoA synthetase-like"/>
    <property type="match status" value="1"/>
</dbReference>
<protein>
    <recommendedName>
        <fullName evidence="6">Long-chain-fatty-acid--CoA ligase</fullName>
    </recommendedName>
</protein>
<keyword evidence="11" id="KW-1185">Reference proteome</keyword>
<comment type="catalytic activity">
    <reaction evidence="5">
        <text>a very long-chain fatty acid + ATP + CoA = a very long-chain fatty acyl-CoA + AMP + diphosphate</text>
        <dbReference type="Rhea" id="RHEA:54536"/>
        <dbReference type="ChEBI" id="CHEBI:30616"/>
        <dbReference type="ChEBI" id="CHEBI:33019"/>
        <dbReference type="ChEBI" id="CHEBI:57287"/>
        <dbReference type="ChEBI" id="CHEBI:58950"/>
        <dbReference type="ChEBI" id="CHEBI:138261"/>
        <dbReference type="ChEBI" id="CHEBI:456215"/>
    </reaction>
    <physiologicalReaction direction="left-to-right" evidence="5">
        <dbReference type="Rhea" id="RHEA:54537"/>
    </physiologicalReaction>
</comment>
<evidence type="ECO:0000256" key="1">
    <source>
        <dbReference type="ARBA" id="ARBA00006432"/>
    </source>
</evidence>
<dbReference type="PROSITE" id="PS00455">
    <property type="entry name" value="AMP_BINDING"/>
    <property type="match status" value="1"/>
</dbReference>
<accession>A0A8S3ZBT4</accession>
<keyword evidence="3" id="KW-0547">Nucleotide-binding</keyword>
<reference evidence="10" key="1">
    <citation type="submission" date="2021-04" db="EMBL/GenBank/DDBJ databases">
        <authorList>
            <consortium name="Molecular Ecology Group"/>
        </authorList>
    </citation>
    <scope>NUCLEOTIDE SEQUENCE</scope>
</reference>
<feature type="domain" description="AMP-binding enzyme C-terminal" evidence="9">
    <location>
        <begin position="483"/>
        <end position="558"/>
    </location>
</feature>
<dbReference type="InterPro" id="IPR000873">
    <property type="entry name" value="AMP-dep_synth/lig_dom"/>
</dbReference>